<dbReference type="STRING" id="1453497.AT15_02630"/>
<dbReference type="GO" id="GO:0098662">
    <property type="term" value="P:inorganic cation transmembrane transport"/>
    <property type="evidence" value="ECO:0007669"/>
    <property type="project" value="InterPro"/>
</dbReference>
<evidence type="ECO:0000313" key="2">
    <source>
        <dbReference type="EMBL" id="OAA31739.1"/>
    </source>
</evidence>
<keyword evidence="1" id="KW-0812">Transmembrane</keyword>
<dbReference type="GO" id="GO:0015297">
    <property type="term" value="F:antiporter activity"/>
    <property type="evidence" value="ECO:0007669"/>
    <property type="project" value="InterPro"/>
</dbReference>
<dbReference type="EMBL" id="JFHK01000002">
    <property type="protein sequence ID" value="OAA31739.1"/>
    <property type="molecule type" value="Genomic_DNA"/>
</dbReference>
<keyword evidence="1" id="KW-1133">Transmembrane helix</keyword>
<feature type="transmembrane region" description="Helical" evidence="1">
    <location>
        <begin position="37"/>
        <end position="57"/>
    </location>
</feature>
<name>A0A182C7S9_9BACT</name>
<keyword evidence="3" id="KW-1185">Reference proteome</keyword>
<accession>A0A182C7S9</accession>
<comment type="caution">
    <text evidence="2">The sequence shown here is derived from an EMBL/GenBank/DDBJ whole genome shotgun (WGS) entry which is preliminary data.</text>
</comment>
<dbReference type="Pfam" id="PF03334">
    <property type="entry name" value="PhaG_MnhG_YufB"/>
    <property type="match status" value="1"/>
</dbReference>
<feature type="transmembrane region" description="Helical" evidence="1">
    <location>
        <begin position="63"/>
        <end position="85"/>
    </location>
</feature>
<feature type="transmembrane region" description="Helical" evidence="1">
    <location>
        <begin position="6"/>
        <end position="25"/>
    </location>
</feature>
<dbReference type="PATRIC" id="fig|1453497.3.peg.522"/>
<organism evidence="2 3">
    <name type="scientific">Kosmotoga arenicorallina S304</name>
    <dbReference type="NCBI Taxonomy" id="1453497"/>
    <lineage>
        <taxon>Bacteria</taxon>
        <taxon>Thermotogati</taxon>
        <taxon>Thermotogota</taxon>
        <taxon>Thermotogae</taxon>
        <taxon>Kosmotogales</taxon>
        <taxon>Kosmotogaceae</taxon>
        <taxon>Kosmotoga</taxon>
    </lineage>
</organism>
<protein>
    <submittedName>
        <fullName evidence="2">Sodium:proton antiporter</fullName>
    </submittedName>
</protein>
<dbReference type="AlphaFoldDB" id="A0A182C7S9"/>
<gene>
    <name evidence="2" type="ORF">AT15_02630</name>
</gene>
<evidence type="ECO:0000313" key="3">
    <source>
        <dbReference type="Proteomes" id="UP000077339"/>
    </source>
</evidence>
<sequence>MKIIALFFFFSGSFLVIFGTLRAVIARSLVQSLHYFGISDTVGLSMLALSAFFFGLLNPLEALVLIGLIVVSGPVISHIIARAYLNSQRR</sequence>
<proteinExistence type="predicted"/>
<dbReference type="OrthoDB" id="46973at2"/>
<dbReference type="Proteomes" id="UP000077339">
    <property type="component" value="Unassembled WGS sequence"/>
</dbReference>
<dbReference type="RefSeq" id="WP_068345305.1">
    <property type="nucleotide sequence ID" value="NZ_JFHK01000002.1"/>
</dbReference>
<keyword evidence="1" id="KW-0472">Membrane</keyword>
<dbReference type="InterPro" id="IPR005133">
    <property type="entry name" value="PhaG_MnhG_YufB"/>
</dbReference>
<reference evidence="2 3" key="1">
    <citation type="submission" date="2014-02" db="EMBL/GenBank/DDBJ databases">
        <title>Kosmotoga genome sequencing.</title>
        <authorList>
            <person name="Pollo S.M."/>
            <person name="Charchuk R."/>
            <person name="Nesbo C.L."/>
        </authorList>
    </citation>
    <scope>NUCLEOTIDE SEQUENCE [LARGE SCALE GENOMIC DNA]</scope>
    <source>
        <strain evidence="2 3">S304</strain>
    </source>
</reference>
<evidence type="ECO:0000256" key="1">
    <source>
        <dbReference type="SAM" id="Phobius"/>
    </source>
</evidence>